<feature type="compositionally biased region" description="Pro residues" evidence="4">
    <location>
        <begin position="128"/>
        <end position="140"/>
    </location>
</feature>
<feature type="region of interest" description="Disordered" evidence="4">
    <location>
        <begin position="442"/>
        <end position="483"/>
    </location>
</feature>
<dbReference type="InterPro" id="IPR045137">
    <property type="entry name" value="RBM26/27"/>
</dbReference>
<dbReference type="GO" id="GO:0003723">
    <property type="term" value="F:RNA binding"/>
    <property type="evidence" value="ECO:0007669"/>
    <property type="project" value="UniProtKB-UniRule"/>
</dbReference>
<dbReference type="Gene3D" id="3.30.70.330">
    <property type="match status" value="1"/>
</dbReference>
<keyword evidence="7" id="KW-1185">Reference proteome</keyword>
<dbReference type="CDD" id="cd12257">
    <property type="entry name" value="RRM1_RBM26_like"/>
    <property type="match status" value="1"/>
</dbReference>
<dbReference type="Pfam" id="PF00642">
    <property type="entry name" value="zf-CCCH"/>
    <property type="match status" value="1"/>
</dbReference>
<dbReference type="PROSITE" id="PS50103">
    <property type="entry name" value="ZF_C3H1"/>
    <property type="match status" value="1"/>
</dbReference>
<evidence type="ECO:0000256" key="2">
    <source>
        <dbReference type="PROSITE-ProRule" id="PRU00176"/>
    </source>
</evidence>
<gene>
    <name evidence="8" type="ORF">PgNI_07556</name>
</gene>
<dbReference type="GO" id="GO:0008270">
    <property type="term" value="F:zinc ion binding"/>
    <property type="evidence" value="ECO:0007669"/>
    <property type="project" value="UniProtKB-KW"/>
</dbReference>
<feature type="region of interest" description="Disordered" evidence="4">
    <location>
        <begin position="739"/>
        <end position="806"/>
    </location>
</feature>
<feature type="compositionally biased region" description="Basic and acidic residues" evidence="4">
    <location>
        <begin position="771"/>
        <end position="781"/>
    </location>
</feature>
<dbReference type="PANTHER" id="PTHR14398:SF0">
    <property type="entry name" value="ZINC FINGER PROTEIN SWM"/>
    <property type="match status" value="1"/>
</dbReference>
<evidence type="ECO:0000256" key="4">
    <source>
        <dbReference type="SAM" id="MobiDB-lite"/>
    </source>
</evidence>
<evidence type="ECO:0000256" key="3">
    <source>
        <dbReference type="PROSITE-ProRule" id="PRU00723"/>
    </source>
</evidence>
<dbReference type="InterPro" id="IPR000571">
    <property type="entry name" value="Znf_CCCH"/>
</dbReference>
<evidence type="ECO:0000259" key="5">
    <source>
        <dbReference type="PROSITE" id="PS50102"/>
    </source>
</evidence>
<feature type="domain" description="C3H1-type" evidence="6">
    <location>
        <begin position="257"/>
        <end position="285"/>
    </location>
</feature>
<evidence type="ECO:0000313" key="7">
    <source>
        <dbReference type="Proteomes" id="UP000515153"/>
    </source>
</evidence>
<dbReference type="SUPFAM" id="SSF54928">
    <property type="entry name" value="RNA-binding domain, RBD"/>
    <property type="match status" value="1"/>
</dbReference>
<feature type="compositionally biased region" description="Basic and acidic residues" evidence="4">
    <location>
        <begin position="503"/>
        <end position="530"/>
    </location>
</feature>
<reference evidence="8" key="2">
    <citation type="submission" date="2019-10" db="EMBL/GenBank/DDBJ databases">
        <authorList>
            <consortium name="NCBI Genome Project"/>
        </authorList>
    </citation>
    <scope>NUCLEOTIDE SEQUENCE</scope>
    <source>
        <strain evidence="8">NI907</strain>
    </source>
</reference>
<feature type="region of interest" description="Disordered" evidence="4">
    <location>
        <begin position="333"/>
        <end position="365"/>
    </location>
</feature>
<dbReference type="AlphaFoldDB" id="A0A6P8B2X7"/>
<dbReference type="InterPro" id="IPR000504">
    <property type="entry name" value="RRM_dom"/>
</dbReference>
<feature type="domain" description="RRM" evidence="5">
    <location>
        <begin position="368"/>
        <end position="440"/>
    </location>
</feature>
<dbReference type="CDD" id="cd14686">
    <property type="entry name" value="bZIP"/>
    <property type="match status" value="1"/>
</dbReference>
<evidence type="ECO:0000259" key="6">
    <source>
        <dbReference type="PROSITE" id="PS50103"/>
    </source>
</evidence>
<evidence type="ECO:0000313" key="8">
    <source>
        <dbReference type="RefSeq" id="XP_030981480.1"/>
    </source>
</evidence>
<feature type="zinc finger region" description="C3H1-type" evidence="3">
    <location>
        <begin position="257"/>
        <end position="285"/>
    </location>
</feature>
<feature type="compositionally biased region" description="Polar residues" evidence="4">
    <location>
        <begin position="553"/>
        <end position="564"/>
    </location>
</feature>
<dbReference type="SMART" id="SM00360">
    <property type="entry name" value="RRM"/>
    <property type="match status" value="1"/>
</dbReference>
<evidence type="ECO:0008006" key="9">
    <source>
        <dbReference type="Google" id="ProtNLM"/>
    </source>
</evidence>
<reference evidence="8" key="1">
    <citation type="journal article" date="2019" name="Mol. Biol. Evol.">
        <title>Blast fungal genomes show frequent chromosomal changes, gene gains and losses, and effector gene turnover.</title>
        <authorList>
            <person name="Gomez Luciano L.B."/>
            <person name="Jason Tsai I."/>
            <person name="Chuma I."/>
            <person name="Tosa Y."/>
            <person name="Chen Y.H."/>
            <person name="Li J.Y."/>
            <person name="Li M.Y."/>
            <person name="Jade Lu M.Y."/>
            <person name="Nakayashiki H."/>
            <person name="Li W.H."/>
        </authorList>
    </citation>
    <scope>NUCLEOTIDE SEQUENCE</scope>
    <source>
        <strain evidence="8">NI907</strain>
    </source>
</reference>
<reference evidence="8" key="3">
    <citation type="submission" date="2025-08" db="UniProtKB">
        <authorList>
            <consortium name="RefSeq"/>
        </authorList>
    </citation>
    <scope>IDENTIFICATION</scope>
    <source>
        <strain evidence="8">NI907</strain>
    </source>
</reference>
<dbReference type="PROSITE" id="PS50102">
    <property type="entry name" value="RRM"/>
    <property type="match status" value="1"/>
</dbReference>
<dbReference type="SMART" id="SM00356">
    <property type="entry name" value="ZnF_C3H1"/>
    <property type="match status" value="1"/>
</dbReference>
<accession>A0A6P8B2X7</accession>
<dbReference type="RefSeq" id="XP_030981480.1">
    <property type="nucleotide sequence ID" value="XM_031127566.1"/>
</dbReference>
<feature type="region of interest" description="Disordered" evidence="4">
    <location>
        <begin position="585"/>
        <end position="608"/>
    </location>
</feature>
<evidence type="ECO:0000256" key="1">
    <source>
        <dbReference type="ARBA" id="ARBA00022884"/>
    </source>
</evidence>
<dbReference type="Pfam" id="PF00076">
    <property type="entry name" value="RRM_1"/>
    <property type="match status" value="1"/>
</dbReference>
<feature type="region of interest" description="Disordered" evidence="4">
    <location>
        <begin position="120"/>
        <end position="213"/>
    </location>
</feature>
<protein>
    <recommendedName>
        <fullName evidence="9">CCCH zinc finger and RRM domain-containing protein</fullName>
    </recommendedName>
</protein>
<dbReference type="FunFam" id="3.30.70.330:FF:000647">
    <property type="entry name" value="CCCH zinc finger and RRM domain protein"/>
    <property type="match status" value="1"/>
</dbReference>
<dbReference type="PANTHER" id="PTHR14398">
    <property type="entry name" value="RNA RECOGNITION RRM/RNP DOMAIN"/>
    <property type="match status" value="1"/>
</dbReference>
<organism evidence="7 8">
    <name type="scientific">Pyricularia grisea</name>
    <name type="common">Crabgrass-specific blast fungus</name>
    <name type="synonym">Magnaporthe grisea</name>
    <dbReference type="NCBI Taxonomy" id="148305"/>
    <lineage>
        <taxon>Eukaryota</taxon>
        <taxon>Fungi</taxon>
        <taxon>Dikarya</taxon>
        <taxon>Ascomycota</taxon>
        <taxon>Pezizomycotina</taxon>
        <taxon>Sordariomycetes</taxon>
        <taxon>Sordariomycetidae</taxon>
        <taxon>Magnaporthales</taxon>
        <taxon>Pyriculariaceae</taxon>
        <taxon>Pyricularia</taxon>
    </lineage>
</organism>
<proteinExistence type="predicted"/>
<keyword evidence="3" id="KW-0479">Metal-binding</keyword>
<keyword evidence="3" id="KW-0862">Zinc</keyword>
<keyword evidence="3" id="KW-0863">Zinc-finger</keyword>
<name>A0A6P8B2X7_PYRGI</name>
<keyword evidence="1 2" id="KW-0694">RNA-binding</keyword>
<dbReference type="Proteomes" id="UP000515153">
    <property type="component" value="Unplaced"/>
</dbReference>
<dbReference type="KEGG" id="pgri:PgNI_07556"/>
<feature type="compositionally biased region" description="Acidic residues" evidence="4">
    <location>
        <begin position="782"/>
        <end position="798"/>
    </location>
</feature>
<dbReference type="InterPro" id="IPR012677">
    <property type="entry name" value="Nucleotide-bd_a/b_plait_sf"/>
</dbReference>
<sequence length="806" mass="88234">MHFSDEEAALLKEWIVKRLENTSDADPDVLADYVLALLRHDGSPEEVRKICEEEIPDFLKEGRSPPGHINPYTSLAIPPALHIIANAVPFCYAPESTVFLDDVFAAIAYKSFLPGAPPAPKLPQVQAQPPPPPPPPPPQIPASAYYATVPPPPAAAAFAAPHGNQSRKRPYRDFDDPNSQSNGERTYDGGRGKQARRQNGYPSTNSGMPGAGAQGVGFEYDPLAMLESMQAFMAQQQQALAAGGTAPRFQRSGRGQGSRRARCRDYDAQGYCTRGNTCKFEHGPPAGFDLVPQPAGQFDGYDPTNAALLLPQGNGQMPMDLPPLPGFPFNGRQPQFPMENRQAKAPKGKGGRRSQLSAEGPVHDKSRSTIVVENIPEENFTEEDVRGFFSQFGTIVSVSMQPYKRLAVVEYETWASANAAYRSPKVIFDNRFVRVFWRKEDDDEQLGKPAGTNGNSGGNNTEIAHTANGGNPDTSEEHHAAEPEVDMEEFARRQEEAQKVFEEKKRKREELERQRQDLEQRQKELHEERKKLRAKLAARGAGNRHNRELSPEVTFSTDAGSSSKPESEETRALRATLAALEEEARSMGLNPEESAETSSWPPAYRGRGGYRGRGRGGYPFAPHHSTYPPRAGFRGGHRGRGRGNHHAAYAMYSLDHRPKRVAVSGVDFSTADKDEALRQYLLGVGEFKEIQVQDGGVAHVSFSDRKTAETFYYGLVSGKGIPGIEAPIELAWVPNSAAETTASSSKPSPGHQGPEARDAADGNDDAMNDGTQDHGSPRDSNGDDDDDDDENMDYEAADDMGNWDVA</sequence>
<dbReference type="GO" id="GO:0005634">
    <property type="term" value="C:nucleus"/>
    <property type="evidence" value="ECO:0007669"/>
    <property type="project" value="TreeGrafter"/>
</dbReference>
<dbReference type="InterPro" id="IPR035979">
    <property type="entry name" value="RBD_domain_sf"/>
</dbReference>
<feature type="region of interest" description="Disordered" evidence="4">
    <location>
        <begin position="503"/>
        <end position="572"/>
    </location>
</feature>
<dbReference type="GeneID" id="41962475"/>